<comment type="similarity">
    <text evidence="1 6">Belongs to the carbohydrate kinase PfkB family.</text>
</comment>
<evidence type="ECO:0000256" key="1">
    <source>
        <dbReference type="ARBA" id="ARBA00010688"/>
    </source>
</evidence>
<keyword evidence="5" id="KW-0067">ATP-binding</keyword>
<name>A0ABV6DI28_9BACL</name>
<comment type="caution">
    <text evidence="8">The sequence shown here is derived from an EMBL/GenBank/DDBJ whole genome shotgun (WGS) entry which is preliminary data.</text>
</comment>
<sequence>MVRKVVCLGELLIDFVPESNGQALADVPAFRRAAGGAPANVAAAVAKLGGASRFIGKVGADPFGAHLRATLEEAGVDAAVIETDEARTGLAFVSLREDGERDFLFYRHPAADMLLRSDEVLGAWLEDAAVYHFGSVSLIAEPCRTATLDAARRARELGALVSYDPNVRLPLWEHAEQARTEILEHIAIADIVKVSEEEIEFLLGLGLVEGARKLLQMGAKVAVVTLGPDGCRVLTTSSDIHISGVSVDAVDTTGAGDAFVGGFLYQLAQRGVSAGTLVDAVSDLVVCTEIFGFANRVGAITTTRRGAIPALPTLAEVEAR</sequence>
<dbReference type="PANTHER" id="PTHR43085:SF1">
    <property type="entry name" value="PSEUDOURIDINE KINASE-RELATED"/>
    <property type="match status" value="1"/>
</dbReference>
<evidence type="ECO:0000259" key="7">
    <source>
        <dbReference type="Pfam" id="PF00294"/>
    </source>
</evidence>
<dbReference type="GO" id="GO:0016301">
    <property type="term" value="F:kinase activity"/>
    <property type="evidence" value="ECO:0007669"/>
    <property type="project" value="UniProtKB-KW"/>
</dbReference>
<keyword evidence="9" id="KW-1185">Reference proteome</keyword>
<dbReference type="PROSITE" id="PS00584">
    <property type="entry name" value="PFKB_KINASES_2"/>
    <property type="match status" value="1"/>
</dbReference>
<dbReference type="PRINTS" id="PR00990">
    <property type="entry name" value="RIBOKINASE"/>
</dbReference>
<dbReference type="SUPFAM" id="SSF53613">
    <property type="entry name" value="Ribokinase-like"/>
    <property type="match status" value="1"/>
</dbReference>
<keyword evidence="4 6" id="KW-0418">Kinase</keyword>
<organism evidence="8 9">
    <name type="scientific">Paenibacillus chartarius</name>
    <dbReference type="NCBI Taxonomy" id="747481"/>
    <lineage>
        <taxon>Bacteria</taxon>
        <taxon>Bacillati</taxon>
        <taxon>Bacillota</taxon>
        <taxon>Bacilli</taxon>
        <taxon>Bacillales</taxon>
        <taxon>Paenibacillaceae</taxon>
        <taxon>Paenibacillus</taxon>
    </lineage>
</organism>
<dbReference type="Pfam" id="PF00294">
    <property type="entry name" value="PfkB"/>
    <property type="match status" value="1"/>
</dbReference>
<evidence type="ECO:0000256" key="5">
    <source>
        <dbReference type="ARBA" id="ARBA00022840"/>
    </source>
</evidence>
<evidence type="ECO:0000256" key="3">
    <source>
        <dbReference type="ARBA" id="ARBA00022741"/>
    </source>
</evidence>
<dbReference type="RefSeq" id="WP_377469440.1">
    <property type="nucleotide sequence ID" value="NZ_JBHLWN010000027.1"/>
</dbReference>
<proteinExistence type="inferred from homology"/>
<dbReference type="InterPro" id="IPR002139">
    <property type="entry name" value="Ribo/fructo_kinase"/>
</dbReference>
<dbReference type="InterPro" id="IPR002173">
    <property type="entry name" value="Carboh/pur_kinase_PfkB_CS"/>
</dbReference>
<dbReference type="InterPro" id="IPR029056">
    <property type="entry name" value="Ribokinase-like"/>
</dbReference>
<evidence type="ECO:0000256" key="4">
    <source>
        <dbReference type="ARBA" id="ARBA00022777"/>
    </source>
</evidence>
<dbReference type="InterPro" id="IPR050306">
    <property type="entry name" value="PfkB_Carbo_kinase"/>
</dbReference>
<evidence type="ECO:0000256" key="2">
    <source>
        <dbReference type="ARBA" id="ARBA00022679"/>
    </source>
</evidence>
<protein>
    <submittedName>
        <fullName evidence="8">PfkB family carbohydrate kinase</fullName>
    </submittedName>
</protein>
<gene>
    <name evidence="8" type="ORF">ACFFK0_07475</name>
</gene>
<dbReference type="EMBL" id="JBHLWN010000027">
    <property type="protein sequence ID" value="MFC0212300.1"/>
    <property type="molecule type" value="Genomic_DNA"/>
</dbReference>
<dbReference type="PANTHER" id="PTHR43085">
    <property type="entry name" value="HEXOKINASE FAMILY MEMBER"/>
    <property type="match status" value="1"/>
</dbReference>
<feature type="domain" description="Carbohydrate kinase PfkB" evidence="7">
    <location>
        <begin position="3"/>
        <end position="313"/>
    </location>
</feature>
<evidence type="ECO:0000313" key="8">
    <source>
        <dbReference type="EMBL" id="MFC0212300.1"/>
    </source>
</evidence>
<keyword evidence="3" id="KW-0547">Nucleotide-binding</keyword>
<dbReference type="Proteomes" id="UP001589776">
    <property type="component" value="Unassembled WGS sequence"/>
</dbReference>
<keyword evidence="2 6" id="KW-0808">Transferase</keyword>
<dbReference type="InterPro" id="IPR011611">
    <property type="entry name" value="PfkB_dom"/>
</dbReference>
<reference evidence="8 9" key="1">
    <citation type="submission" date="2024-09" db="EMBL/GenBank/DDBJ databases">
        <authorList>
            <person name="Sun Q."/>
            <person name="Mori K."/>
        </authorList>
    </citation>
    <scope>NUCLEOTIDE SEQUENCE [LARGE SCALE GENOMIC DNA]</scope>
    <source>
        <strain evidence="8 9">CCM 7759</strain>
    </source>
</reference>
<dbReference type="CDD" id="cd01167">
    <property type="entry name" value="bac_FRK"/>
    <property type="match status" value="1"/>
</dbReference>
<accession>A0ABV6DI28</accession>
<dbReference type="PROSITE" id="PS00583">
    <property type="entry name" value="PFKB_KINASES_1"/>
    <property type="match status" value="1"/>
</dbReference>
<dbReference type="Gene3D" id="3.40.1190.20">
    <property type="match status" value="1"/>
</dbReference>
<evidence type="ECO:0000313" key="9">
    <source>
        <dbReference type="Proteomes" id="UP001589776"/>
    </source>
</evidence>
<evidence type="ECO:0000256" key="6">
    <source>
        <dbReference type="RuleBase" id="RU003704"/>
    </source>
</evidence>